<evidence type="ECO:0000313" key="2">
    <source>
        <dbReference type="Proteomes" id="UP000306340"/>
    </source>
</evidence>
<sequence length="43" mass="4793">MSGLPENEARRGWMGLLARAPAERLAALMPDLPAHDLLRRPEI</sequence>
<feature type="non-terminal residue" evidence="1">
    <location>
        <position position="43"/>
    </location>
</feature>
<accession>A0A4U0YWY6</accession>
<evidence type="ECO:0000313" key="1">
    <source>
        <dbReference type="EMBL" id="TKA94411.1"/>
    </source>
</evidence>
<proteinExistence type="predicted"/>
<keyword evidence="1" id="KW-0456">Lyase</keyword>
<name>A0A4U0YWY6_9RHOB</name>
<dbReference type="AlphaFoldDB" id="A0A4U0YWY6"/>
<dbReference type="GO" id="GO:0016829">
    <property type="term" value="F:lyase activity"/>
    <property type="evidence" value="ECO:0007669"/>
    <property type="project" value="UniProtKB-KW"/>
</dbReference>
<comment type="caution">
    <text evidence="1">The sequence shown here is derived from an EMBL/GenBank/DDBJ whole genome shotgun (WGS) entry which is preliminary data.</text>
</comment>
<protein>
    <submittedName>
        <fullName evidence="1">Phosphonate C-P lyase system protein PhnG</fullName>
    </submittedName>
</protein>
<gene>
    <name evidence="1" type="ORF">FAZ78_22470</name>
</gene>
<organism evidence="1 2">
    <name type="scientific">Cereibacter changlensis</name>
    <dbReference type="NCBI Taxonomy" id="402884"/>
    <lineage>
        <taxon>Bacteria</taxon>
        <taxon>Pseudomonadati</taxon>
        <taxon>Pseudomonadota</taxon>
        <taxon>Alphaproteobacteria</taxon>
        <taxon>Rhodobacterales</taxon>
        <taxon>Paracoccaceae</taxon>
        <taxon>Cereibacter</taxon>
    </lineage>
</organism>
<reference evidence="1 2" key="1">
    <citation type="submission" date="2019-04" db="EMBL/GenBank/DDBJ databases">
        <title>Crypto-aerobic microbial life in anoxic (sulfidic) marine sediments.</title>
        <authorList>
            <person name="Bhattacharya S."/>
            <person name="Roy C."/>
            <person name="Mondal N."/>
            <person name="Sarkar J."/>
            <person name="Mandal S."/>
            <person name="Rameez M.J."/>
            <person name="Ghosh W."/>
        </authorList>
    </citation>
    <scope>NUCLEOTIDE SEQUENCE [LARGE SCALE GENOMIC DNA]</scope>
    <source>
        <strain evidence="1 2">SBBC</strain>
    </source>
</reference>
<dbReference type="Proteomes" id="UP000306340">
    <property type="component" value="Unassembled WGS sequence"/>
</dbReference>
<dbReference type="EMBL" id="SWAU01000362">
    <property type="protein sequence ID" value="TKA94411.1"/>
    <property type="molecule type" value="Genomic_DNA"/>
</dbReference>